<dbReference type="GO" id="GO:0070069">
    <property type="term" value="C:cytochrome complex"/>
    <property type="evidence" value="ECO:0007669"/>
    <property type="project" value="TreeGrafter"/>
</dbReference>
<keyword evidence="4 7" id="KW-0812">Transmembrane</keyword>
<dbReference type="GO" id="GO:0016682">
    <property type="term" value="F:oxidoreductase activity, acting on diphenols and related substances as donors, oxygen as acceptor"/>
    <property type="evidence" value="ECO:0007669"/>
    <property type="project" value="TreeGrafter"/>
</dbReference>
<name>A0A318JRR9_9NOCA</name>
<dbReference type="Proteomes" id="UP000247569">
    <property type="component" value="Unassembled WGS sequence"/>
</dbReference>
<dbReference type="AlphaFoldDB" id="A0A318JRR9"/>
<protein>
    <submittedName>
        <fullName evidence="8">Cytochrome d ubiquinol oxidase subunit II</fullName>
    </submittedName>
</protein>
<dbReference type="GO" id="GO:0005886">
    <property type="term" value="C:plasma membrane"/>
    <property type="evidence" value="ECO:0007669"/>
    <property type="project" value="UniProtKB-SubCell"/>
</dbReference>
<feature type="transmembrane region" description="Helical" evidence="7">
    <location>
        <begin position="48"/>
        <end position="74"/>
    </location>
</feature>
<evidence type="ECO:0000313" key="9">
    <source>
        <dbReference type="Proteomes" id="UP000247569"/>
    </source>
</evidence>
<organism evidence="8 9">
    <name type="scientific">Nocardia tenerifensis</name>
    <dbReference type="NCBI Taxonomy" id="228006"/>
    <lineage>
        <taxon>Bacteria</taxon>
        <taxon>Bacillati</taxon>
        <taxon>Actinomycetota</taxon>
        <taxon>Actinomycetes</taxon>
        <taxon>Mycobacteriales</taxon>
        <taxon>Nocardiaceae</taxon>
        <taxon>Nocardia</taxon>
    </lineage>
</organism>
<proteinExistence type="inferred from homology"/>
<keyword evidence="6 7" id="KW-0472">Membrane</keyword>
<comment type="caution">
    <text evidence="8">The sequence shown here is derived from an EMBL/GenBank/DDBJ whole genome shotgun (WGS) entry which is preliminary data.</text>
</comment>
<evidence type="ECO:0000256" key="2">
    <source>
        <dbReference type="ARBA" id="ARBA00007543"/>
    </source>
</evidence>
<dbReference type="Pfam" id="PF02322">
    <property type="entry name" value="Cyt_bd_oxida_II"/>
    <property type="match status" value="1"/>
</dbReference>
<dbReference type="NCBIfam" id="TIGR00203">
    <property type="entry name" value="cydB"/>
    <property type="match status" value="1"/>
</dbReference>
<evidence type="ECO:0000256" key="7">
    <source>
        <dbReference type="SAM" id="Phobius"/>
    </source>
</evidence>
<evidence type="ECO:0000256" key="4">
    <source>
        <dbReference type="ARBA" id="ARBA00022692"/>
    </source>
</evidence>
<feature type="transmembrane region" description="Helical" evidence="7">
    <location>
        <begin position="224"/>
        <end position="245"/>
    </location>
</feature>
<dbReference type="GO" id="GO:0019646">
    <property type="term" value="P:aerobic electron transport chain"/>
    <property type="evidence" value="ECO:0007669"/>
    <property type="project" value="TreeGrafter"/>
</dbReference>
<sequence>MSVQIVWLVLLGLMLSGYFVLAGYDYGTQMLYSLVGRDASTRRVTRGALGPFFFGNEVWLVAFVGVLFGAFPLLEGELLAGLYPLLILLLAGLVVGKAAVQLRGRMESPSAGRLFDLLIVFGGLVPAMGWGLVVGLLLRGVPLRDDGTFTLGWSEVLDPFVVSAGLSNVLLLAAHGATFLSMRARGEVAQRARNLARPLLISAIVAVLATALLGGRTAVTRPVIALALAGVLVAALLGALVAAALGPRGSAFAATSVAALLPVPLIFASLYPFILVSHADGGPGLTVAEAAADSGTLRMLLPVGAVVIPVVIACQVMSWWLFRGRVGHQTPSYF</sequence>
<evidence type="ECO:0000256" key="5">
    <source>
        <dbReference type="ARBA" id="ARBA00022989"/>
    </source>
</evidence>
<evidence type="ECO:0000256" key="6">
    <source>
        <dbReference type="ARBA" id="ARBA00023136"/>
    </source>
</evidence>
<feature type="transmembrane region" description="Helical" evidence="7">
    <location>
        <begin position="114"/>
        <end position="140"/>
    </location>
</feature>
<dbReference type="PANTHER" id="PTHR43141">
    <property type="entry name" value="CYTOCHROME BD2 SUBUNIT II"/>
    <property type="match status" value="1"/>
</dbReference>
<dbReference type="EMBL" id="QJKF01000013">
    <property type="protein sequence ID" value="PXX58675.1"/>
    <property type="molecule type" value="Genomic_DNA"/>
</dbReference>
<evidence type="ECO:0000313" key="8">
    <source>
        <dbReference type="EMBL" id="PXX58675.1"/>
    </source>
</evidence>
<keyword evidence="3" id="KW-1003">Cell membrane</keyword>
<evidence type="ECO:0000256" key="3">
    <source>
        <dbReference type="ARBA" id="ARBA00022475"/>
    </source>
</evidence>
<dbReference type="InterPro" id="IPR003317">
    <property type="entry name" value="Cyt-d_oxidase_su2"/>
</dbReference>
<feature type="transmembrane region" description="Helical" evidence="7">
    <location>
        <begin position="6"/>
        <end position="27"/>
    </location>
</feature>
<feature type="transmembrane region" description="Helical" evidence="7">
    <location>
        <begin position="160"/>
        <end position="182"/>
    </location>
</feature>
<gene>
    <name evidence="8" type="ORF">DFR70_11310</name>
</gene>
<feature type="transmembrane region" description="Helical" evidence="7">
    <location>
        <begin position="194"/>
        <end position="212"/>
    </location>
</feature>
<feature type="transmembrane region" description="Helical" evidence="7">
    <location>
        <begin position="299"/>
        <end position="322"/>
    </location>
</feature>
<keyword evidence="9" id="KW-1185">Reference proteome</keyword>
<dbReference type="PANTHER" id="PTHR43141:SF4">
    <property type="entry name" value="CYTOCHROME BD2 SUBUNIT II"/>
    <property type="match status" value="1"/>
</dbReference>
<feature type="transmembrane region" description="Helical" evidence="7">
    <location>
        <begin position="80"/>
        <end position="102"/>
    </location>
</feature>
<accession>A0A318JRR9</accession>
<feature type="transmembrane region" description="Helical" evidence="7">
    <location>
        <begin position="257"/>
        <end position="279"/>
    </location>
</feature>
<reference evidence="8 9" key="1">
    <citation type="submission" date="2018-05" db="EMBL/GenBank/DDBJ databases">
        <title>Genomic Encyclopedia of Type Strains, Phase IV (KMG-IV): sequencing the most valuable type-strain genomes for metagenomic binning, comparative biology and taxonomic classification.</title>
        <authorList>
            <person name="Goeker M."/>
        </authorList>
    </citation>
    <scope>NUCLEOTIDE SEQUENCE [LARGE SCALE GENOMIC DNA]</scope>
    <source>
        <strain evidence="8 9">DSM 44704</strain>
    </source>
</reference>
<keyword evidence="5 7" id="KW-1133">Transmembrane helix</keyword>
<evidence type="ECO:0000256" key="1">
    <source>
        <dbReference type="ARBA" id="ARBA00004651"/>
    </source>
</evidence>
<dbReference type="OrthoDB" id="9776710at2"/>
<comment type="subcellular location">
    <subcellularLocation>
        <location evidence="1">Cell membrane</location>
        <topology evidence="1">Multi-pass membrane protein</topology>
    </subcellularLocation>
</comment>
<dbReference type="RefSeq" id="WP_051186603.1">
    <property type="nucleotide sequence ID" value="NZ_QJKF01000013.1"/>
</dbReference>
<dbReference type="GO" id="GO:0009055">
    <property type="term" value="F:electron transfer activity"/>
    <property type="evidence" value="ECO:0007669"/>
    <property type="project" value="TreeGrafter"/>
</dbReference>
<comment type="similarity">
    <text evidence="2">Belongs to the cytochrome ubiquinol oxidase subunit 2 family.</text>
</comment>